<evidence type="ECO:0000313" key="2">
    <source>
        <dbReference type="EMBL" id="EZP71237.1"/>
    </source>
</evidence>
<evidence type="ECO:0000313" key="4">
    <source>
        <dbReference type="Proteomes" id="UP000094626"/>
    </source>
</evidence>
<dbReference type="OrthoDB" id="8895600at2"/>
<dbReference type="RefSeq" id="WP_036530138.1">
    <property type="nucleotide sequence ID" value="NZ_CP017076.1"/>
</dbReference>
<dbReference type="Proteomes" id="UP000024329">
    <property type="component" value="Unassembled WGS sequence"/>
</dbReference>
<evidence type="ECO:0000313" key="3">
    <source>
        <dbReference type="Proteomes" id="UP000024329"/>
    </source>
</evidence>
<keyword evidence="4" id="KW-1185">Reference proteome</keyword>
<reference evidence="1" key="2">
    <citation type="submission" date="2016-08" db="EMBL/GenBank/DDBJ databases">
        <authorList>
            <person name="Seilhamer J.J."/>
        </authorList>
    </citation>
    <scope>NUCLEOTIDE SEQUENCE [LARGE SCALE GENOMIC DNA]</scope>
    <source>
        <strain evidence="1">SA1</strain>
        <plasmid evidence="1">pSA1</plasmid>
    </source>
</reference>
<protein>
    <submittedName>
        <fullName evidence="2">Uncharacterized protein</fullName>
    </submittedName>
</protein>
<proteinExistence type="predicted"/>
<reference evidence="2 3" key="1">
    <citation type="submission" date="2014-03" db="EMBL/GenBank/DDBJ databases">
        <title>Whole genome sequence of Novosphingobium resinovorum KF1.</title>
        <authorList>
            <person name="Gan H.M."/>
            <person name="Gan H.Y."/>
            <person name="Chew T.H."/>
            <person name="Savka M.A."/>
        </authorList>
    </citation>
    <scope>NUCLEOTIDE SEQUENCE [LARGE SCALE GENOMIC DNA]</scope>
    <source>
        <strain evidence="2 3">KF1</strain>
    </source>
</reference>
<name>A0A031JD96_9SPHN</name>
<evidence type="ECO:0000313" key="1">
    <source>
        <dbReference type="EMBL" id="AOR79674.1"/>
    </source>
</evidence>
<dbReference type="EMBL" id="JFYZ01000060">
    <property type="protein sequence ID" value="EZP71237.1"/>
    <property type="molecule type" value="Genomic_DNA"/>
</dbReference>
<dbReference type="EMBL" id="CP017076">
    <property type="protein sequence ID" value="AOR79674.1"/>
    <property type="molecule type" value="Genomic_DNA"/>
</dbReference>
<dbReference type="Proteomes" id="UP000094626">
    <property type="component" value="Plasmid pSA1"/>
</dbReference>
<dbReference type="AlphaFoldDB" id="A0A031JD96"/>
<organism evidence="2 3">
    <name type="scientific">Novosphingobium resinovorum</name>
    <dbReference type="NCBI Taxonomy" id="158500"/>
    <lineage>
        <taxon>Bacteria</taxon>
        <taxon>Pseudomonadati</taxon>
        <taxon>Pseudomonadota</taxon>
        <taxon>Alphaproteobacteria</taxon>
        <taxon>Sphingomonadales</taxon>
        <taxon>Sphingomonadaceae</taxon>
        <taxon>Novosphingobium</taxon>
    </lineage>
</organism>
<accession>A0A031JD96</accession>
<dbReference type="eggNOG" id="ENOG5031VSF">
    <property type="taxonomic scope" value="Bacteria"/>
</dbReference>
<sequence length="204" mass="22539">MATTMTERDLVLHATAIKRHAPLPAIAHLAGLPEATAQAVIAQAVATGRVIEARGAYALTPLAGVALTARYARHFADVREDAAFVSAYEGFERINRTLKQIITDWQTLDIGGAKVANDHSDKAHDDAVIDRLGALHEQAEPILAKLAGRLPRLQYYADKLLAALEAAEDGDPEWVSDIRRDSYHTVWFELHEELLRTMGREREE</sequence>
<keyword evidence="1" id="KW-0614">Plasmid</keyword>
<gene>
    <name evidence="1" type="ORF">BES08_23080</name>
    <name evidence="2" type="ORF">BV97_05230</name>
</gene>
<geneLocation type="plasmid" evidence="1 4">
    <name>pSA1</name>
</geneLocation>
<reference evidence="4" key="3">
    <citation type="journal article" date="2017" name="J. Biotechnol.">
        <title>Complete genome sequence of Novosphingobium resinovorum SA1, a versatile xenobiotic-degrading bacterium capable of utilizing sulfanilic acid.</title>
        <authorList>
            <person name="Hegedus B."/>
            <person name="Kos P.B."/>
            <person name="Balint B."/>
            <person name="Maroti G."/>
            <person name="Gan H.M."/>
            <person name="Perei K."/>
            <person name="Rakhely G."/>
        </authorList>
    </citation>
    <scope>NUCLEOTIDE SEQUENCE [LARGE SCALE GENOMIC DNA]</scope>
    <source>
        <strain evidence="4">SA1</strain>
    </source>
</reference>
<dbReference type="KEGG" id="nre:BES08_23080"/>
<dbReference type="PATRIC" id="fig|158500.4.peg.5308"/>